<organism evidence="6 7">
    <name type="scientific">Phycomyces blakesleeanus (strain ATCC 8743b / DSM 1359 / FGSC 10004 / NBRC 33097 / NRRL 1555)</name>
    <dbReference type="NCBI Taxonomy" id="763407"/>
    <lineage>
        <taxon>Eukaryota</taxon>
        <taxon>Fungi</taxon>
        <taxon>Fungi incertae sedis</taxon>
        <taxon>Mucoromycota</taxon>
        <taxon>Mucoromycotina</taxon>
        <taxon>Mucoromycetes</taxon>
        <taxon>Mucorales</taxon>
        <taxon>Phycomycetaceae</taxon>
        <taxon>Phycomyces</taxon>
    </lineage>
</organism>
<dbReference type="GO" id="GO:0008270">
    <property type="term" value="F:zinc ion binding"/>
    <property type="evidence" value="ECO:0007669"/>
    <property type="project" value="UniProtKB-KW"/>
</dbReference>
<evidence type="ECO:0000256" key="4">
    <source>
        <dbReference type="SAM" id="MobiDB-lite"/>
    </source>
</evidence>
<dbReference type="SMART" id="SM00249">
    <property type="entry name" value="PHD"/>
    <property type="match status" value="1"/>
</dbReference>
<dbReference type="InterPro" id="IPR001965">
    <property type="entry name" value="Znf_PHD"/>
</dbReference>
<protein>
    <recommendedName>
        <fullName evidence="5">Zinc finger PHD-type domain-containing protein</fullName>
    </recommendedName>
</protein>
<feature type="compositionally biased region" description="Basic residues" evidence="4">
    <location>
        <begin position="237"/>
        <end position="261"/>
    </location>
</feature>
<keyword evidence="1" id="KW-0479">Metal-binding</keyword>
<dbReference type="VEuPathDB" id="FungiDB:PHYBLDRAFT_148955"/>
<reference evidence="7" key="1">
    <citation type="submission" date="2015-06" db="EMBL/GenBank/DDBJ databases">
        <title>Expansion of signal transduction pathways in fungi by whole-genome duplication.</title>
        <authorList>
            <consortium name="DOE Joint Genome Institute"/>
            <person name="Corrochano L.M."/>
            <person name="Kuo A."/>
            <person name="Marcet-Houben M."/>
            <person name="Polaino S."/>
            <person name="Salamov A."/>
            <person name="Villalobos J.M."/>
            <person name="Alvarez M.I."/>
            <person name="Avalos J."/>
            <person name="Benito E.P."/>
            <person name="Benoit I."/>
            <person name="Burger G."/>
            <person name="Camino L.P."/>
            <person name="Canovas D."/>
            <person name="Cerda-Olmedo E."/>
            <person name="Cheng J.-F."/>
            <person name="Dominguez A."/>
            <person name="Elias M."/>
            <person name="Eslava A.P."/>
            <person name="Glaser F."/>
            <person name="Grimwood J."/>
            <person name="Gutierrez G."/>
            <person name="Heitman J."/>
            <person name="Henrissat B."/>
            <person name="Iturriaga E.A."/>
            <person name="Lang B.F."/>
            <person name="Lavin J.L."/>
            <person name="Lee S."/>
            <person name="Li W."/>
            <person name="Lindquist E."/>
            <person name="Lopez-Garcia S."/>
            <person name="Luque E.M."/>
            <person name="Marcos A.T."/>
            <person name="Martin J."/>
            <person name="McCluskey K."/>
            <person name="Medina H.R."/>
            <person name="Miralles-Duran A."/>
            <person name="Miyazaki A."/>
            <person name="Munoz-Torres E."/>
            <person name="Oguiza J.A."/>
            <person name="Ohm R."/>
            <person name="Olmedo M."/>
            <person name="Orejas M."/>
            <person name="Ortiz-Castellanos L."/>
            <person name="Pisabarro A.G."/>
            <person name="Rodriguez-Romero J."/>
            <person name="Ruiz-Herrera J."/>
            <person name="Ruiz-Vazquez R."/>
            <person name="Sanz C."/>
            <person name="Schackwitz W."/>
            <person name="Schmutz J."/>
            <person name="Shahriari M."/>
            <person name="Shelest E."/>
            <person name="Silva-Franco F."/>
            <person name="Soanes D."/>
            <person name="Syed K."/>
            <person name="Tagua V.G."/>
            <person name="Talbot N.J."/>
            <person name="Thon M."/>
            <person name="De vries R.P."/>
            <person name="Wiebenga A."/>
            <person name="Yadav J.S."/>
            <person name="Braun E.L."/>
            <person name="Baker S."/>
            <person name="Garre V."/>
            <person name="Horwitz B."/>
            <person name="Torres-Martinez S."/>
            <person name="Idnurm A."/>
            <person name="Herrera-Estrella A."/>
            <person name="Gabaldon T."/>
            <person name="Grigoriev I.V."/>
        </authorList>
    </citation>
    <scope>NUCLEOTIDE SEQUENCE [LARGE SCALE GENOMIC DNA]</scope>
    <source>
        <strain evidence="7">NRRL 1555(-)</strain>
    </source>
</reference>
<accession>A0A167L7H8</accession>
<evidence type="ECO:0000313" key="6">
    <source>
        <dbReference type="EMBL" id="OAD69765.1"/>
    </source>
</evidence>
<dbReference type="STRING" id="763407.A0A167L7H8"/>
<feature type="domain" description="Zinc finger PHD-type" evidence="5">
    <location>
        <begin position="320"/>
        <end position="362"/>
    </location>
</feature>
<feature type="compositionally biased region" description="Polar residues" evidence="4">
    <location>
        <begin position="89"/>
        <end position="99"/>
    </location>
</feature>
<dbReference type="OrthoDB" id="418595at2759"/>
<keyword evidence="2" id="KW-0863">Zinc-finger</keyword>
<evidence type="ECO:0000256" key="1">
    <source>
        <dbReference type="ARBA" id="ARBA00022723"/>
    </source>
</evidence>
<name>A0A167L7H8_PHYB8</name>
<evidence type="ECO:0000259" key="5">
    <source>
        <dbReference type="SMART" id="SM00249"/>
    </source>
</evidence>
<dbReference type="Proteomes" id="UP000077315">
    <property type="component" value="Unassembled WGS sequence"/>
</dbReference>
<sequence>MARTDGREEVQLSASALASLRLLVAGLIRDFSSAMDHEENNPLHPGSAPSEESSSIISHTHLVNSSHNTHPRPIKMESTRERSSIGRKTINTAKPATITNDRLSSEQLISLSRRIDPSELLPPNCPPTKPDLPPFLYQTCSDLWSRQPLPTHPNIHLLADLFKIRFTQAKCRLSNLLKDIPDHPLSHSLQTPSMHCIQPLFKHHMPGTLKRTVGNGKNLFHLGGRKNILPSPSLPTIRRRNTKGHKKKAPVLQAKTKRTPGTRRQPQAQLIPPITLEDGSVVFVCEPCNKRYKNRGGLIYHLDRCQYQLDKKEEDPVIMHCVCDKPSEDSRERIQCDDCREWLHLDCITKPTTSEFHCPRCVTSYELPQPVDGLIWNPDLSDPHGQVIAAWRDPHHTLTTEAANEAWNRLSEDTYRTNERHTFSHLSAPDNNSLTRQFSFVDTLSGTGLDDVDYDDTDYMSVQQLNNQLPSSALSCEDDNLWFEFTSFDDDHLSPIH</sequence>
<dbReference type="SUPFAM" id="SSF57903">
    <property type="entry name" value="FYVE/PHD zinc finger"/>
    <property type="match status" value="1"/>
</dbReference>
<dbReference type="InterPro" id="IPR011011">
    <property type="entry name" value="Znf_FYVE_PHD"/>
</dbReference>
<dbReference type="GeneID" id="28993094"/>
<feature type="region of interest" description="Disordered" evidence="4">
    <location>
        <begin position="36"/>
        <end position="99"/>
    </location>
</feature>
<keyword evidence="7" id="KW-1185">Reference proteome</keyword>
<dbReference type="EMBL" id="KV440990">
    <property type="protein sequence ID" value="OAD69765.1"/>
    <property type="molecule type" value="Genomic_DNA"/>
</dbReference>
<keyword evidence="3" id="KW-0862">Zinc</keyword>
<dbReference type="InParanoid" id="A0A167L7H8"/>
<evidence type="ECO:0000256" key="3">
    <source>
        <dbReference type="ARBA" id="ARBA00022833"/>
    </source>
</evidence>
<dbReference type="RefSeq" id="XP_018287805.1">
    <property type="nucleotide sequence ID" value="XM_018432188.1"/>
</dbReference>
<evidence type="ECO:0000256" key="2">
    <source>
        <dbReference type="ARBA" id="ARBA00022771"/>
    </source>
</evidence>
<dbReference type="Gene3D" id="2.60.120.650">
    <property type="entry name" value="Cupin"/>
    <property type="match status" value="1"/>
</dbReference>
<feature type="compositionally biased region" description="Basic and acidic residues" evidence="4">
    <location>
        <begin position="74"/>
        <end position="84"/>
    </location>
</feature>
<feature type="region of interest" description="Disordered" evidence="4">
    <location>
        <begin position="230"/>
        <end position="266"/>
    </location>
</feature>
<dbReference type="AlphaFoldDB" id="A0A167L7H8"/>
<gene>
    <name evidence="6" type="ORF">PHYBLDRAFT_148955</name>
</gene>
<evidence type="ECO:0000313" key="7">
    <source>
        <dbReference type="Proteomes" id="UP000077315"/>
    </source>
</evidence>
<proteinExistence type="predicted"/>